<gene>
    <name evidence="2" type="ORF">OH76DRAFT_1455160</name>
</gene>
<evidence type="ECO:0000256" key="1">
    <source>
        <dbReference type="ARBA" id="ARBA00023172"/>
    </source>
</evidence>
<accession>A0A371DEB1</accession>
<dbReference type="Gene3D" id="1.10.443.10">
    <property type="entry name" value="Intergrase catalytic core"/>
    <property type="match status" value="1"/>
</dbReference>
<reference evidence="2 3" key="1">
    <citation type="journal article" date="2018" name="Biotechnol. Biofuels">
        <title>Integrative visual omics of the white-rot fungus Polyporus brumalis exposes the biotechnological potential of its oxidative enzymes for delignifying raw plant biomass.</title>
        <authorList>
            <person name="Miyauchi S."/>
            <person name="Rancon A."/>
            <person name="Drula E."/>
            <person name="Hage H."/>
            <person name="Chaduli D."/>
            <person name="Favel A."/>
            <person name="Grisel S."/>
            <person name="Henrissat B."/>
            <person name="Herpoel-Gimbert I."/>
            <person name="Ruiz-Duenas F.J."/>
            <person name="Chevret D."/>
            <person name="Hainaut M."/>
            <person name="Lin J."/>
            <person name="Wang M."/>
            <person name="Pangilinan J."/>
            <person name="Lipzen A."/>
            <person name="Lesage-Meessen L."/>
            <person name="Navarro D."/>
            <person name="Riley R."/>
            <person name="Grigoriev I.V."/>
            <person name="Zhou S."/>
            <person name="Raouche S."/>
            <person name="Rosso M.N."/>
        </authorList>
    </citation>
    <scope>NUCLEOTIDE SEQUENCE [LARGE SCALE GENOMIC DNA]</scope>
    <source>
        <strain evidence="2 3">BRFM 1820</strain>
    </source>
</reference>
<dbReference type="OrthoDB" id="2795280at2759"/>
<protein>
    <recommendedName>
        <fullName evidence="4">DNA breaking-rejoining enzyme</fullName>
    </recommendedName>
</protein>
<dbReference type="EMBL" id="KZ857397">
    <property type="protein sequence ID" value="RDX50899.1"/>
    <property type="molecule type" value="Genomic_DNA"/>
</dbReference>
<sequence>MRASITHVYGRDFGLGTQVWLEDPLFRGKYTGNPSLSTVVSSYMISLRRRKVRAGYVVTSARAIDEATIKAMFLFNEVFPAEVSRQQITRQWKEAHPEYWGGRNMRIMLQWLDLSAFLCLLRYDEALHLQWHHIHFEKLGDNKFRIRIELPFRKTHQNGGCAPFVLYNNPEKPWMCPIRAFAMWSQTCSQLSIPREGYVFRKRVGFDNFSANPEDVMSIFRRQARCSWNASGTICIDPRPYGTHSFRRGGCQYLAMVLRWPIRNICTWGGWSENFNSGTIFKYLLSWTDAPLIDREDYMNPDRPAGEICHACGRSCSCA</sequence>
<dbReference type="GO" id="GO:0006310">
    <property type="term" value="P:DNA recombination"/>
    <property type="evidence" value="ECO:0007669"/>
    <property type="project" value="UniProtKB-KW"/>
</dbReference>
<dbReference type="InterPro" id="IPR011010">
    <property type="entry name" value="DNA_brk_join_enz"/>
</dbReference>
<dbReference type="AlphaFoldDB" id="A0A371DEB1"/>
<dbReference type="Proteomes" id="UP000256964">
    <property type="component" value="Unassembled WGS sequence"/>
</dbReference>
<dbReference type="GO" id="GO:0003677">
    <property type="term" value="F:DNA binding"/>
    <property type="evidence" value="ECO:0007669"/>
    <property type="project" value="InterPro"/>
</dbReference>
<dbReference type="SUPFAM" id="SSF56349">
    <property type="entry name" value="DNA breaking-rejoining enzymes"/>
    <property type="match status" value="1"/>
</dbReference>
<evidence type="ECO:0000313" key="2">
    <source>
        <dbReference type="EMBL" id="RDX50899.1"/>
    </source>
</evidence>
<keyword evidence="3" id="KW-1185">Reference proteome</keyword>
<organism evidence="2 3">
    <name type="scientific">Lentinus brumalis</name>
    <dbReference type="NCBI Taxonomy" id="2498619"/>
    <lineage>
        <taxon>Eukaryota</taxon>
        <taxon>Fungi</taxon>
        <taxon>Dikarya</taxon>
        <taxon>Basidiomycota</taxon>
        <taxon>Agaricomycotina</taxon>
        <taxon>Agaricomycetes</taxon>
        <taxon>Polyporales</taxon>
        <taxon>Polyporaceae</taxon>
        <taxon>Lentinus</taxon>
    </lineage>
</organism>
<proteinExistence type="predicted"/>
<keyword evidence="1" id="KW-0233">DNA recombination</keyword>
<name>A0A371DEB1_9APHY</name>
<dbReference type="GO" id="GO:0015074">
    <property type="term" value="P:DNA integration"/>
    <property type="evidence" value="ECO:0007669"/>
    <property type="project" value="InterPro"/>
</dbReference>
<evidence type="ECO:0000313" key="3">
    <source>
        <dbReference type="Proteomes" id="UP000256964"/>
    </source>
</evidence>
<dbReference type="InterPro" id="IPR013762">
    <property type="entry name" value="Integrase-like_cat_sf"/>
</dbReference>
<evidence type="ECO:0008006" key="4">
    <source>
        <dbReference type="Google" id="ProtNLM"/>
    </source>
</evidence>